<name>A0A1A5ZWT5_9TREE</name>
<feature type="compositionally biased region" description="Basic and acidic residues" evidence="2">
    <location>
        <begin position="226"/>
        <end position="237"/>
    </location>
</feature>
<evidence type="ECO:0000256" key="2">
    <source>
        <dbReference type="SAM" id="MobiDB-lite"/>
    </source>
</evidence>
<feature type="compositionally biased region" description="Basic and acidic residues" evidence="2">
    <location>
        <begin position="950"/>
        <end position="960"/>
    </location>
</feature>
<dbReference type="KEGG" id="kdj:28970727"/>
<feature type="compositionally biased region" description="Polar residues" evidence="2">
    <location>
        <begin position="539"/>
        <end position="550"/>
    </location>
</feature>
<feature type="region of interest" description="Disordered" evidence="2">
    <location>
        <begin position="945"/>
        <end position="971"/>
    </location>
</feature>
<dbReference type="EMBL" id="KI894035">
    <property type="protein sequence ID" value="OBR82269.1"/>
    <property type="molecule type" value="Genomic_DNA"/>
</dbReference>
<feature type="region of interest" description="Disordered" evidence="2">
    <location>
        <begin position="1022"/>
        <end position="1062"/>
    </location>
</feature>
<feature type="compositionally biased region" description="Basic and acidic residues" evidence="2">
    <location>
        <begin position="711"/>
        <end position="724"/>
    </location>
</feature>
<feature type="region of interest" description="Disordered" evidence="2">
    <location>
        <begin position="464"/>
        <end position="509"/>
    </location>
</feature>
<feature type="region of interest" description="Disordered" evidence="2">
    <location>
        <begin position="812"/>
        <end position="867"/>
    </location>
</feature>
<feature type="compositionally biased region" description="Basic and acidic residues" evidence="2">
    <location>
        <begin position="1027"/>
        <end position="1036"/>
    </location>
</feature>
<dbReference type="VEuPathDB" id="FungiDB:I303_07028"/>
<protein>
    <submittedName>
        <fullName evidence="3">Uncharacterized protein</fullName>
    </submittedName>
</protein>
<feature type="compositionally biased region" description="Basic and acidic residues" evidence="2">
    <location>
        <begin position="299"/>
        <end position="315"/>
    </location>
</feature>
<evidence type="ECO:0000313" key="5">
    <source>
        <dbReference type="Proteomes" id="UP000078595"/>
    </source>
</evidence>
<reference evidence="4" key="2">
    <citation type="submission" date="2013-07" db="EMBL/GenBank/DDBJ databases">
        <authorList>
            <consortium name="The Broad Institute Genome Sequencing Platform"/>
            <person name="Cuomo C."/>
            <person name="Litvintseva A."/>
            <person name="Chen Y."/>
            <person name="Heitman J."/>
            <person name="Sun S."/>
            <person name="Springer D."/>
            <person name="Dromer F."/>
            <person name="Young S.K."/>
            <person name="Zeng Q."/>
            <person name="Gargeya S."/>
            <person name="Fitzgerald M."/>
            <person name="Abouelleil A."/>
            <person name="Alvarado L."/>
            <person name="Berlin A.M."/>
            <person name="Chapman S.B."/>
            <person name="Dewar J."/>
            <person name="Goldberg J."/>
            <person name="Griggs A."/>
            <person name="Gujja S."/>
            <person name="Hansen M."/>
            <person name="Howarth C."/>
            <person name="Imamovic A."/>
            <person name="Larimer J."/>
            <person name="McCowan C."/>
            <person name="Murphy C."/>
            <person name="Pearson M."/>
            <person name="Priest M."/>
            <person name="Roberts A."/>
            <person name="Saif S."/>
            <person name="Shea T."/>
            <person name="Sykes S."/>
            <person name="Wortman J."/>
            <person name="Nusbaum C."/>
            <person name="Birren B."/>
        </authorList>
    </citation>
    <scope>NUCLEOTIDE SEQUENCE</scope>
    <source>
        <strain evidence="4">CBS 10117</strain>
    </source>
</reference>
<feature type="region of interest" description="Disordered" evidence="2">
    <location>
        <begin position="384"/>
        <end position="412"/>
    </location>
</feature>
<feature type="coiled-coil region" evidence="1">
    <location>
        <begin position="903"/>
        <end position="930"/>
    </location>
</feature>
<feature type="compositionally biased region" description="Polar residues" evidence="2">
    <location>
        <begin position="842"/>
        <end position="855"/>
    </location>
</feature>
<sequence>MVSSMFSRPDISSEAKDSSTHRQKFRSISSFFHSTTTTTSSADDNELHVIAYRQPTVDSPARSVYDGLPSIRNASAISLSRAIASPSRSTASLRLKAEIHKEGTGVSYTSHTLQAQLAKDMPTLASAIHIAESSTTTTSRLLQRQSHMHTQKEKDVHPLYHINTSSASLLGSYVHIAKTAEGEQTNDPADRTMKRKLSRRLSLDNIVPRITGSLRKRERSGSKSSIFEKDNQGDTNRRWSLFSNSDNKSAMVDNKPVPAPAIQVNRPQAAAAMPVNRNWRNKFAVHKLSGELLGDKKEDLQSRLDASKQARERTRTRTASSHSRDKYDERTIKRVPVRGMRDPSDGDSIAGAIAPETEAGGRDRRSMISVKAGTVKEGQVASRLSFIHRPSSRASSFDPAATPKSTASSIPVPFVPTGPPLVESQTATSLAATFDSPSPNPRPLHTPLIRAQGLHIPHTARNAILSPAQDDRSILDPGRSPYPVPDASPILPSDGLRYQTMPLPAPPVDRSSVASTVLLGSDSQKGLDLVSPSSDKRSQPQGSSDTSISKRINHEEDACSLRQTESAITMTINPTQPSQTGTFGVVTAARTEIPASNSGQSHIEGTITSSSSSRTIYTLPRSKSKSHTDLSTYASSKNLVDHVEATQGPGWWSADKRTNRRPSTMYSSNTEQMEIEVLESLALSANLTGRAKLTQQDDVSQNRSASPLFHRMREEDKMRTRSSMDLRSSYRSTNDQGHQARPSLMAGSIWSKENLTSLPRRSLLSTDNTPTKSLIPAQIPLPPSDIKQRTFVSDRISPEIARRASFLNRASSNTKNLIGEDMSNESPSRSSSRQTTRTTGSMVSGVSTAPTSVQSEPEEPDNDQSSRLVVAFDVRKLRMDYEDKIESLKSRHGLEVETLLNALGQFKKDKQSLHDENERLTTENRKLKEKVKILCMSLQTMELGSGSTLAEDREQERDQGLRNQSKMKRSESVMSSLLPELINTIPISPLPLSTSTYDASCMEGPDEFGRISAGPYVDGMRTQASRRTSESSEIRKKVISSRNVSGQSHTTEESNILDDFAHDKTQRAEEDLGREGWTLSLKEDDERFLDDL</sequence>
<dbReference type="EMBL" id="CP144540">
    <property type="protein sequence ID" value="WWC66025.1"/>
    <property type="molecule type" value="Genomic_DNA"/>
</dbReference>
<keyword evidence="1" id="KW-0175">Coiled coil</keyword>
<feature type="compositionally biased region" description="Basic and acidic residues" evidence="2">
    <location>
        <begin position="322"/>
        <end position="332"/>
    </location>
</feature>
<reference evidence="4" key="3">
    <citation type="submission" date="2024-02" db="EMBL/GenBank/DDBJ databases">
        <title>Comparative genomics of Cryptococcus and Kwoniella reveals pathogenesis evolution and contrasting modes of karyotype evolution via chromosome fusion or intercentromeric recombination.</title>
        <authorList>
            <person name="Coelho M.A."/>
            <person name="David-Palma M."/>
            <person name="Shea T."/>
            <person name="Bowers K."/>
            <person name="McGinley-Smith S."/>
            <person name="Mohammad A.W."/>
            <person name="Gnirke A."/>
            <person name="Yurkov A.M."/>
            <person name="Nowrousian M."/>
            <person name="Sun S."/>
            <person name="Cuomo C.A."/>
            <person name="Heitman J."/>
        </authorList>
    </citation>
    <scope>NUCLEOTIDE SEQUENCE</scope>
    <source>
        <strain evidence="4">CBS 10117</strain>
    </source>
</reference>
<feature type="compositionally biased region" description="Polar residues" evidence="2">
    <location>
        <begin position="1040"/>
        <end position="1049"/>
    </location>
</feature>
<dbReference type="GeneID" id="28970727"/>
<feature type="compositionally biased region" description="Polar residues" evidence="2">
    <location>
        <begin position="725"/>
        <end position="737"/>
    </location>
</feature>
<accession>A0A1A5ZWT5</accession>
<feature type="region of interest" description="Disordered" evidence="2">
    <location>
        <begin position="215"/>
        <end position="238"/>
    </location>
</feature>
<evidence type="ECO:0000256" key="1">
    <source>
        <dbReference type="SAM" id="Coils"/>
    </source>
</evidence>
<keyword evidence="5" id="KW-1185">Reference proteome</keyword>
<evidence type="ECO:0000313" key="4">
    <source>
        <dbReference type="EMBL" id="WWC66025.1"/>
    </source>
</evidence>
<dbReference type="OrthoDB" id="2564796at2759"/>
<feature type="compositionally biased region" description="Low complexity" evidence="2">
    <location>
        <begin position="824"/>
        <end position="841"/>
    </location>
</feature>
<feature type="compositionally biased region" description="Polar residues" evidence="2">
    <location>
        <begin position="694"/>
        <end position="705"/>
    </location>
</feature>
<feature type="region of interest" description="Disordered" evidence="2">
    <location>
        <begin position="299"/>
        <end position="364"/>
    </location>
</feature>
<dbReference type="Proteomes" id="UP000078595">
    <property type="component" value="Chromosome 11"/>
</dbReference>
<evidence type="ECO:0000313" key="3">
    <source>
        <dbReference type="EMBL" id="OBR82269.1"/>
    </source>
</evidence>
<feature type="region of interest" description="Disordered" evidence="2">
    <location>
        <begin position="694"/>
        <end position="747"/>
    </location>
</feature>
<reference evidence="3" key="1">
    <citation type="submission" date="2013-07" db="EMBL/GenBank/DDBJ databases">
        <title>The Genome Sequence of Cryptococcus dejecticola CBS10117.</title>
        <authorList>
            <consortium name="The Broad Institute Genome Sequencing Platform"/>
            <person name="Cuomo C."/>
            <person name="Litvintseva A."/>
            <person name="Chen Y."/>
            <person name="Heitman J."/>
            <person name="Sun S."/>
            <person name="Springer D."/>
            <person name="Dromer F."/>
            <person name="Young S.K."/>
            <person name="Zeng Q."/>
            <person name="Gargeya S."/>
            <person name="Fitzgerald M."/>
            <person name="Abouelleil A."/>
            <person name="Alvarado L."/>
            <person name="Berlin A.M."/>
            <person name="Chapman S.B."/>
            <person name="Dewar J."/>
            <person name="Goldberg J."/>
            <person name="Griggs A."/>
            <person name="Gujja S."/>
            <person name="Hansen M."/>
            <person name="Howarth C."/>
            <person name="Imamovic A."/>
            <person name="Larimer J."/>
            <person name="McCowan C."/>
            <person name="Murphy C."/>
            <person name="Pearson M."/>
            <person name="Priest M."/>
            <person name="Roberts A."/>
            <person name="Saif S."/>
            <person name="Shea T."/>
            <person name="Sykes S."/>
            <person name="Wortman J."/>
            <person name="Nusbaum C."/>
            <person name="Birren B."/>
        </authorList>
    </citation>
    <scope>NUCLEOTIDE SEQUENCE [LARGE SCALE GENOMIC DNA]</scope>
    <source>
        <strain evidence="3">CBS 10117</strain>
    </source>
</reference>
<gene>
    <name evidence="3" type="ORF">I303_07028</name>
    <name evidence="4" type="ORF">I303_108647</name>
</gene>
<feature type="region of interest" description="Disordered" evidence="2">
    <location>
        <begin position="761"/>
        <end position="781"/>
    </location>
</feature>
<organism evidence="3">
    <name type="scientific">Kwoniella dejecticola CBS 10117</name>
    <dbReference type="NCBI Taxonomy" id="1296121"/>
    <lineage>
        <taxon>Eukaryota</taxon>
        <taxon>Fungi</taxon>
        <taxon>Dikarya</taxon>
        <taxon>Basidiomycota</taxon>
        <taxon>Agaricomycotina</taxon>
        <taxon>Tremellomycetes</taxon>
        <taxon>Tremellales</taxon>
        <taxon>Cryptococcaceae</taxon>
        <taxon>Kwoniella</taxon>
    </lineage>
</organism>
<dbReference type="RefSeq" id="XP_018260111.1">
    <property type="nucleotide sequence ID" value="XM_018410302.1"/>
</dbReference>
<feature type="region of interest" description="Disordered" evidence="2">
    <location>
        <begin position="524"/>
        <end position="552"/>
    </location>
</feature>
<proteinExistence type="predicted"/>
<dbReference type="AlphaFoldDB" id="A0A1A5ZWT5"/>